<comment type="subcellular location">
    <subcellularLocation>
        <location evidence="1">Cell membrane</location>
        <topology evidence="1">Multi-pass membrane protein</topology>
    </subcellularLocation>
</comment>
<dbReference type="SUPFAM" id="SSF56784">
    <property type="entry name" value="HAD-like"/>
    <property type="match status" value="1"/>
</dbReference>
<keyword evidence="5 21" id="KW-1003">Cell membrane</keyword>
<dbReference type="PRINTS" id="PR00120">
    <property type="entry name" value="HATPASE"/>
</dbReference>
<keyword evidence="8 21" id="KW-0479">Metal-binding</keyword>
<dbReference type="SFLD" id="SFLDG00002">
    <property type="entry name" value="C1.7:_P-type_atpase_like"/>
    <property type="match status" value="1"/>
</dbReference>
<evidence type="ECO:0000256" key="17">
    <source>
        <dbReference type="ARBA" id="ARBA00023065"/>
    </source>
</evidence>
<dbReference type="Gene3D" id="3.40.1110.10">
    <property type="entry name" value="Calcium-transporting ATPase, cytoplasmic domain N"/>
    <property type="match status" value="1"/>
</dbReference>
<dbReference type="InterPro" id="IPR044492">
    <property type="entry name" value="P_typ_ATPase_HD_dom"/>
</dbReference>
<dbReference type="InterPro" id="IPR018303">
    <property type="entry name" value="ATPase_P-typ_P_site"/>
</dbReference>
<dbReference type="Pfam" id="PF00403">
    <property type="entry name" value="HMA"/>
    <property type="match status" value="2"/>
</dbReference>
<dbReference type="InterPro" id="IPR012348">
    <property type="entry name" value="RNR-like"/>
</dbReference>
<dbReference type="NCBIfam" id="TIGR01511">
    <property type="entry name" value="ATPase-IB1_Cu"/>
    <property type="match status" value="1"/>
</dbReference>
<dbReference type="SUPFAM" id="SSF81665">
    <property type="entry name" value="Calcium ATPase, transmembrane domain M"/>
    <property type="match status" value="1"/>
</dbReference>
<feature type="transmembrane region" description="Helical" evidence="21">
    <location>
        <begin position="335"/>
        <end position="353"/>
    </location>
</feature>
<dbReference type="SUPFAM" id="SSF55008">
    <property type="entry name" value="HMA, heavy metal-associated domain"/>
    <property type="match status" value="2"/>
</dbReference>
<dbReference type="Pfam" id="PF00122">
    <property type="entry name" value="E1-E2_ATPase"/>
    <property type="match status" value="1"/>
</dbReference>
<organism evidence="23 24">
    <name type="scientific">Candidatus Methylomirabilis lanthanidiphila</name>
    <dbReference type="NCBI Taxonomy" id="2211376"/>
    <lineage>
        <taxon>Bacteria</taxon>
        <taxon>Candidatus Methylomirabilota</taxon>
        <taxon>Candidatus Methylomirabilia</taxon>
        <taxon>Candidatus Methylomirabilales</taxon>
        <taxon>Candidatus Methylomirabilaceae</taxon>
        <taxon>Candidatus Methylomirabilis</taxon>
    </lineage>
</organism>
<dbReference type="NCBIfam" id="TIGR01525">
    <property type="entry name" value="ATPase-IB_hvy"/>
    <property type="match status" value="1"/>
</dbReference>
<dbReference type="PROSITE" id="PS50846">
    <property type="entry name" value="HMA_2"/>
    <property type="match status" value="2"/>
</dbReference>
<dbReference type="InterPro" id="IPR023299">
    <property type="entry name" value="ATPase_P-typ_cyto_dom_N"/>
</dbReference>
<evidence type="ECO:0000256" key="8">
    <source>
        <dbReference type="ARBA" id="ARBA00022723"/>
    </source>
</evidence>
<evidence type="ECO:0000256" key="20">
    <source>
        <dbReference type="ARBA" id="ARBA00049289"/>
    </source>
</evidence>
<keyword evidence="4" id="KW-0813">Transport</keyword>
<feature type="transmembrane region" description="Helical" evidence="21">
    <location>
        <begin position="518"/>
        <end position="540"/>
    </location>
</feature>
<dbReference type="PANTHER" id="PTHR43520">
    <property type="entry name" value="ATP7, ISOFORM B"/>
    <property type="match status" value="1"/>
</dbReference>
<dbReference type="FunFam" id="3.30.70.100:FF:000005">
    <property type="entry name" value="Copper-exporting P-type ATPase A"/>
    <property type="match status" value="2"/>
</dbReference>
<dbReference type="EMBL" id="CABIKM010000055">
    <property type="protein sequence ID" value="VUZ86415.1"/>
    <property type="molecule type" value="Genomic_DNA"/>
</dbReference>
<dbReference type="SMART" id="SM00746">
    <property type="entry name" value="TRASH"/>
    <property type="match status" value="1"/>
</dbReference>
<accession>A0A564ZM58</accession>
<feature type="domain" description="HMA" evidence="22">
    <location>
        <begin position="177"/>
        <end position="243"/>
    </location>
</feature>
<dbReference type="GO" id="GO:0043682">
    <property type="term" value="F:P-type divalent copper transporter activity"/>
    <property type="evidence" value="ECO:0007669"/>
    <property type="project" value="TreeGrafter"/>
</dbReference>
<dbReference type="GO" id="GO:0016491">
    <property type="term" value="F:oxidoreductase activity"/>
    <property type="evidence" value="ECO:0007669"/>
    <property type="project" value="InterPro"/>
</dbReference>
<dbReference type="Gene3D" id="1.10.620.20">
    <property type="entry name" value="Ribonucleotide Reductase, subunit A"/>
    <property type="match status" value="1"/>
</dbReference>
<proteinExistence type="inferred from homology"/>
<evidence type="ECO:0000256" key="1">
    <source>
        <dbReference type="ARBA" id="ARBA00004651"/>
    </source>
</evidence>
<dbReference type="InterPro" id="IPR027256">
    <property type="entry name" value="P-typ_ATPase_IB"/>
</dbReference>
<keyword evidence="23" id="KW-0378">Hydrolase</keyword>
<evidence type="ECO:0000313" key="23">
    <source>
        <dbReference type="EMBL" id="VUZ86415.1"/>
    </source>
</evidence>
<evidence type="ECO:0000256" key="13">
    <source>
        <dbReference type="ARBA" id="ARBA00022842"/>
    </source>
</evidence>
<dbReference type="Pfam" id="PF00702">
    <property type="entry name" value="Hydrolase"/>
    <property type="match status" value="1"/>
</dbReference>
<dbReference type="CDD" id="cd02094">
    <property type="entry name" value="P-type_ATPase_Cu-like"/>
    <property type="match status" value="1"/>
</dbReference>
<evidence type="ECO:0000256" key="12">
    <source>
        <dbReference type="ARBA" id="ARBA00022840"/>
    </source>
</evidence>
<dbReference type="InterPro" id="IPR011017">
    <property type="entry name" value="TRASH_dom"/>
</dbReference>
<evidence type="ECO:0000256" key="21">
    <source>
        <dbReference type="RuleBase" id="RU362081"/>
    </source>
</evidence>
<dbReference type="GO" id="GO:0140581">
    <property type="term" value="F:P-type monovalent copper transporter activity"/>
    <property type="evidence" value="ECO:0007669"/>
    <property type="project" value="UniProtKB-EC"/>
</dbReference>
<feature type="transmembrane region" description="Helical" evidence="21">
    <location>
        <begin position="365"/>
        <end position="384"/>
    </location>
</feature>
<evidence type="ECO:0000313" key="24">
    <source>
        <dbReference type="Proteomes" id="UP000334340"/>
    </source>
</evidence>
<dbReference type="NCBIfam" id="TIGR00003">
    <property type="entry name" value="copper ion binding protein"/>
    <property type="match status" value="2"/>
</dbReference>
<name>A0A564ZM58_9BACT</name>
<evidence type="ECO:0000256" key="14">
    <source>
        <dbReference type="ARBA" id="ARBA00022967"/>
    </source>
</evidence>
<dbReference type="PRINTS" id="PR00119">
    <property type="entry name" value="CATATPASE"/>
</dbReference>
<sequence>MVRGHGVGGDASLRRHAVWPLGGSRGSQRQTPKVGKLVMAKDPICGMDVLPEEAAGTSRYKGLDYYFCAVGCKEAFDKSPEQYVTEQFKVQGSTFKPPDTVDQGSRTLRVVEIPIRGMTCASCVARIEDGLSRLSGVEAASVNFATQQATISYDSERVTINRIVQEVRELGYEVAVAELVLPIRGMSCASCVQHIEQALAIVPGVVSASVNFATERASVAYLASVTHPADLRQSIEQAGYHVADEAAAATTPDQKQTIADAEIRLLRTKFLVGTALSLPVLVGSFPDWFPWAPAPLSDPYVLLVLTTPVQFWVGRQFHRGFWASLKHRTADMNTLVSIGTNAAYLYSAALTLFPASIAPAGMGAMTYYDTAAVLMTLIVMGRWLEAKAKGRTSEAIKKLIGLRAKTARVIRGDLTQDIPVEEVRVGDLVLVRPGEKVPVDGIIREGQSALDESMLTGESFPVDKGPGDQVIGATVNKMGSFKFEATKVGRETVLAQIVRLVEQAQGSKAPIQRLVDKIAGVFVPIVLVIAVVTFGVWLMFGGEQAFLIALSNFVAVLVIACPCALGLATPTSIMVGIGKGAEHGILIKNAESLERAYQVNTIIFDKTGTLTIGQPVVTDVVSSFESRVSSFEPETLLRLAASAEQGSEHPLGQAIIDHAKATGLDLAEPQEFKATPGHGIRAIVEGREVLLGNVALMQQRGIDLYGMDGQAEVLSGDGKTPMFVAVDARLVGIIAVADVVKPNSRVVVAALHDLGIEVVMITGDTRRTAEAIARQVGIDRVLAEVLPEHKALEVRRLQEQEKLVAMVGDGINDAPALAQADVGVAIGTGTDVAMEAADITLIGGDLRSIVTALQLSRLTVQNIRQNLFWAFAYNVILIPVAAGVLYPLFGMLLSPVVAGAAMALSSVTVVSNALRLRRFRPMVVAATS</sequence>
<keyword evidence="18 21" id="KW-0472">Membrane</keyword>
<keyword evidence="11" id="KW-0187">Copper transport</keyword>
<reference evidence="23 24" key="1">
    <citation type="submission" date="2019-07" db="EMBL/GenBank/DDBJ databases">
        <authorList>
            <person name="Cremers G."/>
        </authorList>
    </citation>
    <scope>NUCLEOTIDE SEQUENCE [LARGE SCALE GENOMIC DNA]</scope>
</reference>
<keyword evidence="15 21" id="KW-1133">Transmembrane helix</keyword>
<feature type="transmembrane region" description="Helical" evidence="21">
    <location>
        <begin position="892"/>
        <end position="914"/>
    </location>
</feature>
<keyword evidence="14" id="KW-1278">Translocase</keyword>
<comment type="similarity">
    <text evidence="2 21">Belongs to the cation transport ATPase (P-type) (TC 3.A.3) family. Type IB subfamily.</text>
</comment>
<dbReference type="InterPro" id="IPR006121">
    <property type="entry name" value="HMA_dom"/>
</dbReference>
<keyword evidence="13" id="KW-0460">Magnesium</keyword>
<dbReference type="PANTHER" id="PTHR43520:SF8">
    <property type="entry name" value="P-TYPE CU(+) TRANSPORTER"/>
    <property type="match status" value="1"/>
</dbReference>
<dbReference type="CDD" id="cd00371">
    <property type="entry name" value="HMA"/>
    <property type="match status" value="2"/>
</dbReference>
<evidence type="ECO:0000256" key="5">
    <source>
        <dbReference type="ARBA" id="ARBA00022475"/>
    </source>
</evidence>
<keyword evidence="9" id="KW-0677">Repeat</keyword>
<evidence type="ECO:0000256" key="9">
    <source>
        <dbReference type="ARBA" id="ARBA00022737"/>
    </source>
</evidence>
<feature type="transmembrane region" description="Helical" evidence="21">
    <location>
        <begin position="867"/>
        <end position="886"/>
    </location>
</feature>
<dbReference type="EC" id="7.2.2.8" evidence="3"/>
<keyword evidence="16" id="KW-0186">Copper</keyword>
<dbReference type="GO" id="GO:0005507">
    <property type="term" value="F:copper ion binding"/>
    <property type="evidence" value="ECO:0007669"/>
    <property type="project" value="InterPro"/>
</dbReference>
<dbReference type="GO" id="GO:0005886">
    <property type="term" value="C:plasma membrane"/>
    <property type="evidence" value="ECO:0007669"/>
    <property type="project" value="UniProtKB-SubCell"/>
</dbReference>
<feature type="transmembrane region" description="Helical" evidence="21">
    <location>
        <begin position="546"/>
        <end position="569"/>
    </location>
</feature>
<evidence type="ECO:0000256" key="11">
    <source>
        <dbReference type="ARBA" id="ARBA00022796"/>
    </source>
</evidence>
<evidence type="ECO:0000256" key="18">
    <source>
        <dbReference type="ARBA" id="ARBA00023136"/>
    </source>
</evidence>
<keyword evidence="12 21" id="KW-0067">ATP-binding</keyword>
<dbReference type="SFLD" id="SFLDS00003">
    <property type="entry name" value="Haloacid_Dehalogenase"/>
    <property type="match status" value="1"/>
</dbReference>
<keyword evidence="6" id="KW-0597">Phosphoprotein</keyword>
<dbReference type="GO" id="GO:0005524">
    <property type="term" value="F:ATP binding"/>
    <property type="evidence" value="ECO:0007669"/>
    <property type="project" value="UniProtKB-UniRule"/>
</dbReference>
<evidence type="ECO:0000259" key="22">
    <source>
        <dbReference type="PROSITE" id="PS50846"/>
    </source>
</evidence>
<protein>
    <recommendedName>
        <fullName evidence="3">P-type Cu(+) transporter</fullName>
        <ecNumber evidence="3">7.2.2.8</ecNumber>
    </recommendedName>
    <alternativeName>
        <fullName evidence="19">Cu(+)-exporting ATPase</fullName>
    </alternativeName>
</protein>
<dbReference type="PROSITE" id="PS01047">
    <property type="entry name" value="HMA_1"/>
    <property type="match status" value="2"/>
</dbReference>
<dbReference type="SFLD" id="SFLDF00027">
    <property type="entry name" value="p-type_atpase"/>
    <property type="match status" value="1"/>
</dbReference>
<evidence type="ECO:0000256" key="15">
    <source>
        <dbReference type="ARBA" id="ARBA00022989"/>
    </source>
</evidence>
<gene>
    <name evidence="23" type="ORF">MELA_02818</name>
</gene>
<dbReference type="InterPro" id="IPR036412">
    <property type="entry name" value="HAD-like_sf"/>
</dbReference>
<dbReference type="PROSITE" id="PS00154">
    <property type="entry name" value="ATPASE_E1_E2"/>
    <property type="match status" value="1"/>
</dbReference>
<keyword evidence="24" id="KW-1185">Reference proteome</keyword>
<dbReference type="AlphaFoldDB" id="A0A564ZM58"/>
<dbReference type="InterPro" id="IPR059000">
    <property type="entry name" value="ATPase_P-type_domA"/>
</dbReference>
<evidence type="ECO:0000256" key="4">
    <source>
        <dbReference type="ARBA" id="ARBA00022448"/>
    </source>
</evidence>
<dbReference type="InterPro" id="IPR006122">
    <property type="entry name" value="HMA_Cu_ion-bd"/>
</dbReference>
<dbReference type="InterPro" id="IPR017969">
    <property type="entry name" value="Heavy-metal-associated_CS"/>
</dbReference>
<dbReference type="NCBIfam" id="TIGR01494">
    <property type="entry name" value="ATPase_P-type"/>
    <property type="match status" value="1"/>
</dbReference>
<dbReference type="FunFam" id="2.70.150.10:FF:000020">
    <property type="entry name" value="Copper-exporting P-type ATPase A"/>
    <property type="match status" value="1"/>
</dbReference>
<feature type="domain" description="HMA" evidence="22">
    <location>
        <begin position="109"/>
        <end position="175"/>
    </location>
</feature>
<evidence type="ECO:0000256" key="2">
    <source>
        <dbReference type="ARBA" id="ARBA00006024"/>
    </source>
</evidence>
<dbReference type="Gene3D" id="3.40.50.1000">
    <property type="entry name" value="HAD superfamily/HAD-like"/>
    <property type="match status" value="1"/>
</dbReference>
<dbReference type="InterPro" id="IPR023298">
    <property type="entry name" value="ATPase_P-typ_TM_dom_sf"/>
</dbReference>
<dbReference type="Proteomes" id="UP000334340">
    <property type="component" value="Unassembled WGS sequence"/>
</dbReference>
<evidence type="ECO:0000256" key="3">
    <source>
        <dbReference type="ARBA" id="ARBA00012517"/>
    </source>
</evidence>
<dbReference type="Gene3D" id="3.30.70.100">
    <property type="match status" value="2"/>
</dbReference>
<evidence type="ECO:0000256" key="16">
    <source>
        <dbReference type="ARBA" id="ARBA00023008"/>
    </source>
</evidence>
<dbReference type="Pfam" id="PF04945">
    <property type="entry name" value="YHS"/>
    <property type="match status" value="1"/>
</dbReference>
<evidence type="ECO:0000256" key="6">
    <source>
        <dbReference type="ARBA" id="ARBA00022553"/>
    </source>
</evidence>
<dbReference type="InterPro" id="IPR036163">
    <property type="entry name" value="HMA_dom_sf"/>
</dbReference>
<evidence type="ECO:0000256" key="19">
    <source>
        <dbReference type="ARBA" id="ARBA00033239"/>
    </source>
</evidence>
<dbReference type="InterPro" id="IPR007029">
    <property type="entry name" value="YHS_dom"/>
</dbReference>
<comment type="catalytic activity">
    <reaction evidence="20">
        <text>Cu(+)(in) + ATP + H2O = Cu(+)(out) + ADP + phosphate + H(+)</text>
        <dbReference type="Rhea" id="RHEA:25792"/>
        <dbReference type="ChEBI" id="CHEBI:15377"/>
        <dbReference type="ChEBI" id="CHEBI:15378"/>
        <dbReference type="ChEBI" id="CHEBI:30616"/>
        <dbReference type="ChEBI" id="CHEBI:43474"/>
        <dbReference type="ChEBI" id="CHEBI:49552"/>
        <dbReference type="ChEBI" id="CHEBI:456216"/>
        <dbReference type="EC" id="7.2.2.8"/>
    </reaction>
</comment>
<dbReference type="InterPro" id="IPR023214">
    <property type="entry name" value="HAD_sf"/>
</dbReference>
<evidence type="ECO:0000256" key="7">
    <source>
        <dbReference type="ARBA" id="ARBA00022692"/>
    </source>
</evidence>
<dbReference type="InterPro" id="IPR008250">
    <property type="entry name" value="ATPase_P-typ_transduc_dom_A_sf"/>
</dbReference>
<evidence type="ECO:0000256" key="10">
    <source>
        <dbReference type="ARBA" id="ARBA00022741"/>
    </source>
</evidence>
<dbReference type="FunFam" id="3.40.50.1000:FF:000144">
    <property type="entry name" value="copper-transporting ATPase 1 isoform X2"/>
    <property type="match status" value="1"/>
</dbReference>
<keyword evidence="7 21" id="KW-0812">Transmembrane</keyword>
<dbReference type="InterPro" id="IPR001757">
    <property type="entry name" value="P_typ_ATPase"/>
</dbReference>
<dbReference type="SUPFAM" id="SSF81653">
    <property type="entry name" value="Calcium ATPase, transduction domain A"/>
    <property type="match status" value="1"/>
</dbReference>
<dbReference type="Gene3D" id="2.70.150.10">
    <property type="entry name" value="Calcium-transporting ATPase, cytoplasmic transduction domain A"/>
    <property type="match status" value="1"/>
</dbReference>
<dbReference type="GO" id="GO:0055070">
    <property type="term" value="P:copper ion homeostasis"/>
    <property type="evidence" value="ECO:0007669"/>
    <property type="project" value="TreeGrafter"/>
</dbReference>
<keyword evidence="17" id="KW-0406">Ion transport</keyword>
<dbReference type="GO" id="GO:0016887">
    <property type="term" value="F:ATP hydrolysis activity"/>
    <property type="evidence" value="ECO:0007669"/>
    <property type="project" value="InterPro"/>
</dbReference>
<keyword evidence="10 21" id="KW-0547">Nucleotide-binding</keyword>